<gene>
    <name evidence="4" type="ORF">YYC_04096</name>
</gene>
<feature type="domain" description="Tryptophan/threonine-rich plasmodium antigen C-terminal" evidence="3">
    <location>
        <begin position="104"/>
        <end position="318"/>
    </location>
</feature>
<organism evidence="4 5">
    <name type="scientific">Plasmodium yoelii 17X</name>
    <dbReference type="NCBI Taxonomy" id="1323249"/>
    <lineage>
        <taxon>Eukaryota</taxon>
        <taxon>Sar</taxon>
        <taxon>Alveolata</taxon>
        <taxon>Apicomplexa</taxon>
        <taxon>Aconoidasida</taxon>
        <taxon>Haemosporida</taxon>
        <taxon>Plasmodiidae</taxon>
        <taxon>Plasmodium</taxon>
        <taxon>Plasmodium (Vinckeia)</taxon>
    </lineage>
</organism>
<keyword evidence="2" id="KW-1133">Transmembrane helix</keyword>
<dbReference type="PANTHER" id="PTHR37320:SF1">
    <property type="entry name" value="RHOPTRY SURFACE PROTEIN CERLI2"/>
    <property type="match status" value="1"/>
</dbReference>
<dbReference type="AlphaFoldDB" id="V7PGD1"/>
<evidence type="ECO:0000256" key="2">
    <source>
        <dbReference type="SAM" id="Phobius"/>
    </source>
</evidence>
<evidence type="ECO:0000313" key="4">
    <source>
        <dbReference type="EMBL" id="ETB58504.1"/>
    </source>
</evidence>
<protein>
    <recommendedName>
        <fullName evidence="3">Tryptophan/threonine-rich plasmodium antigen C-terminal domain-containing protein</fullName>
    </recommendedName>
</protein>
<dbReference type="PANTHER" id="PTHR37320">
    <property type="entry name" value="AG-1 BLOOD STAGE MEMBRANE PROTEIN HOMOLOGUE"/>
    <property type="match status" value="1"/>
</dbReference>
<feature type="compositionally biased region" description="Polar residues" evidence="1">
    <location>
        <begin position="483"/>
        <end position="498"/>
    </location>
</feature>
<dbReference type="InterPro" id="IPR053336">
    <property type="entry name" value="Rhoptry_Surface_Assoc"/>
</dbReference>
<reference evidence="4 5" key="1">
    <citation type="submission" date="2013-11" db="EMBL/GenBank/DDBJ databases">
        <title>The Genome Sequence of Plasmodium yoelii 17X.</title>
        <authorList>
            <consortium name="The Broad Institute Genomics Platform"/>
            <consortium name="The Broad Institute Genome Sequencing Center for Infectious Disease"/>
            <person name="Neafsey D."/>
            <person name="Adams J."/>
            <person name="Walker B."/>
            <person name="Young S.K."/>
            <person name="Zeng Q."/>
            <person name="Gargeya S."/>
            <person name="Fitzgerald M."/>
            <person name="Haas B."/>
            <person name="Abouelleil A."/>
            <person name="Alvarado L."/>
            <person name="Chapman S.B."/>
            <person name="Gainer-Dewar J."/>
            <person name="Goldberg J."/>
            <person name="Griggs A."/>
            <person name="Gujja S."/>
            <person name="Hansen M."/>
            <person name="Howarth C."/>
            <person name="Imamovic A."/>
            <person name="Ireland A."/>
            <person name="Larimer J."/>
            <person name="McCowan C."/>
            <person name="Murphy C."/>
            <person name="Pearson M."/>
            <person name="Poon T.W."/>
            <person name="Priest M."/>
            <person name="Roberts A."/>
            <person name="Saif S."/>
            <person name="Shea T."/>
            <person name="Sykes S."/>
            <person name="Wortman J."/>
            <person name="Nusbaum C."/>
            <person name="Birren B."/>
        </authorList>
    </citation>
    <scope>NUCLEOTIDE SEQUENCE [LARGE SCALE GENOMIC DNA]</scope>
    <source>
        <strain evidence="4 5">17X</strain>
    </source>
</reference>
<keyword evidence="2" id="KW-0812">Transmembrane</keyword>
<keyword evidence="5" id="KW-1185">Reference proteome</keyword>
<proteinExistence type="predicted"/>
<dbReference type="Proteomes" id="UP000018538">
    <property type="component" value="Unassembled WGS sequence"/>
</dbReference>
<keyword evidence="2" id="KW-0472">Membrane</keyword>
<feature type="region of interest" description="Disordered" evidence="1">
    <location>
        <begin position="326"/>
        <end position="534"/>
    </location>
</feature>
<accession>V7PGD1</accession>
<sequence>MSGQLTQYYDYVKQSLFSGNGAGSLIRFDGISQNGIMSNFMNFFAFLLVAAYMGYFLLGKSNKKNKNGDNVNPIPHAKNFYNKHKYTDDKLSSAPKTDEWKHNAWRKWILNLEDKWSTFNRNVDKNKSEWMDQKDAQLIEWVKELQTKWMHFNPNIDQEYKIEFLSKSENWNDDKWKIWMLTEAQQLLENDLKEWLSQAEADYCKWTMDAWTQWKDSQIKEWITLDWKYEEDTFFSKIDELTVEVLPAEEQRLWYAWKERIYKEGSDWKYWTSLKESKYVNENWELWEEWKNEKQEMFSEWLQLYTNKWIQQKQWRLWIGEKMSQNAQNTASESTSVDANADEKKDEEKNDEVKNDEVKNDEVKNDEVKNDEEKKDEEKKDEVKNDEEKKDEVKNDEVKNDEEKKDEVKNDEVKTDEVKNDEVKNDEVKTDEVKNDEVKTDEVKKDEVKTDEVKTDEVKTDEVKNDEVKTYEVKTDEVKNDDSTNNVKARYSFATNGGTKTDEKKEDTDTSSVNGDENKRKYASNPYFRNSILI</sequence>
<dbReference type="InterPro" id="IPR022089">
    <property type="entry name" value="Plasmodium-antigen_C"/>
</dbReference>
<feature type="compositionally biased region" description="Polar residues" evidence="1">
    <location>
        <begin position="326"/>
        <end position="338"/>
    </location>
</feature>
<name>V7PGD1_PLAYE</name>
<evidence type="ECO:0000256" key="1">
    <source>
        <dbReference type="SAM" id="MobiDB-lite"/>
    </source>
</evidence>
<dbReference type="OrthoDB" id="372955at2759"/>
<evidence type="ECO:0000259" key="3">
    <source>
        <dbReference type="Pfam" id="PF12319"/>
    </source>
</evidence>
<dbReference type="Pfam" id="PF12319">
    <property type="entry name" value="TryThrA_C"/>
    <property type="match status" value="1"/>
</dbReference>
<evidence type="ECO:0000313" key="5">
    <source>
        <dbReference type="Proteomes" id="UP000018538"/>
    </source>
</evidence>
<dbReference type="EMBL" id="KI635789">
    <property type="protein sequence ID" value="ETB58504.1"/>
    <property type="molecule type" value="Genomic_DNA"/>
</dbReference>
<feature type="transmembrane region" description="Helical" evidence="2">
    <location>
        <begin position="40"/>
        <end position="58"/>
    </location>
</feature>
<feature type="compositionally biased region" description="Basic and acidic residues" evidence="1">
    <location>
        <begin position="341"/>
        <end position="482"/>
    </location>
</feature>